<dbReference type="InterPro" id="IPR018060">
    <property type="entry name" value="HTH_AraC"/>
</dbReference>
<dbReference type="Proteomes" id="UP001165962">
    <property type="component" value="Unassembled WGS sequence"/>
</dbReference>
<accession>A0ABX0JB58</accession>
<keyword evidence="4" id="KW-1133">Transmembrane helix</keyword>
<proteinExistence type="predicted"/>
<evidence type="ECO:0000256" key="2">
    <source>
        <dbReference type="ARBA" id="ARBA00023125"/>
    </source>
</evidence>
<gene>
    <name evidence="6" type="ORF">G9U52_21935</name>
</gene>
<dbReference type="PANTHER" id="PTHR43280:SF28">
    <property type="entry name" value="HTH-TYPE TRANSCRIPTIONAL ACTIVATOR RHAS"/>
    <property type="match status" value="1"/>
</dbReference>
<name>A0ABX0JB58_9BACL</name>
<dbReference type="RefSeq" id="WP_166152788.1">
    <property type="nucleotide sequence ID" value="NZ_JAAOIW010000008.1"/>
</dbReference>
<feature type="transmembrane region" description="Helical" evidence="4">
    <location>
        <begin position="307"/>
        <end position="326"/>
    </location>
</feature>
<protein>
    <submittedName>
        <fullName evidence="6">Helix-turn-helix transcriptional regulator</fullName>
    </submittedName>
</protein>
<dbReference type="PROSITE" id="PS01124">
    <property type="entry name" value="HTH_ARAC_FAMILY_2"/>
    <property type="match status" value="1"/>
</dbReference>
<evidence type="ECO:0000313" key="6">
    <source>
        <dbReference type="EMBL" id="NHN32506.1"/>
    </source>
</evidence>
<dbReference type="InterPro" id="IPR009057">
    <property type="entry name" value="Homeodomain-like_sf"/>
</dbReference>
<evidence type="ECO:0000256" key="1">
    <source>
        <dbReference type="ARBA" id="ARBA00023015"/>
    </source>
</evidence>
<keyword evidence="7" id="KW-1185">Reference proteome</keyword>
<evidence type="ECO:0000256" key="3">
    <source>
        <dbReference type="ARBA" id="ARBA00023163"/>
    </source>
</evidence>
<evidence type="ECO:0000259" key="5">
    <source>
        <dbReference type="PROSITE" id="PS01124"/>
    </source>
</evidence>
<evidence type="ECO:0000313" key="7">
    <source>
        <dbReference type="Proteomes" id="UP001165962"/>
    </source>
</evidence>
<dbReference type="Pfam" id="PF12833">
    <property type="entry name" value="HTH_18"/>
    <property type="match status" value="1"/>
</dbReference>
<keyword evidence="2" id="KW-0238">DNA-binding</keyword>
<dbReference type="Pfam" id="PF17853">
    <property type="entry name" value="GGDEF_2"/>
    <property type="match status" value="1"/>
</dbReference>
<dbReference type="EMBL" id="JAAOIW010000008">
    <property type="protein sequence ID" value="NHN32506.1"/>
    <property type="molecule type" value="Genomic_DNA"/>
</dbReference>
<dbReference type="SMART" id="SM00342">
    <property type="entry name" value="HTH_ARAC"/>
    <property type="match status" value="1"/>
</dbReference>
<dbReference type="InterPro" id="IPR018062">
    <property type="entry name" value="HTH_AraC-typ_CS"/>
</dbReference>
<feature type="domain" description="HTH araC/xylS-type" evidence="5">
    <location>
        <begin position="683"/>
        <end position="780"/>
    </location>
</feature>
<dbReference type="InterPro" id="IPR041522">
    <property type="entry name" value="CdaR_GGDEF"/>
</dbReference>
<dbReference type="PANTHER" id="PTHR43280">
    <property type="entry name" value="ARAC-FAMILY TRANSCRIPTIONAL REGULATOR"/>
    <property type="match status" value="1"/>
</dbReference>
<keyword evidence="4" id="KW-0472">Membrane</keyword>
<keyword evidence="3" id="KW-0804">Transcription</keyword>
<sequence length="784" mass="89687">MKWLVYLNKILLSWPKGRFYRKSLIWVLVITCIPTITIGFGADLIGTYQIEKTIVASRQNEVALSAKRIDDYLSHLEKTVTQYASNPEYGIRLRALEATYDYEYIRDIFNSLLALKGSNPLIDQVNLYLVGSETIYSGESGVNAIRTEGEKDRFRVLLEQPRTAYWLPSFVTTGAKDGEEMPVLIYKLPVGSGHPFAALIVYINKSRMAQMIGESTADGQKGSFLIQSQGDWIVTAEGRSKPTKLEEAWRQAIPVNGQATETFVHSWEHETYSVSYSRMNRLGSAWIYVTGTSLSRLSAPVTLASRIIYGFSLLVLVTGIGISMIASNRLYRPIRLLTHTFRNHGHTDSGTELVDEIEFITNRWNILTEQSSLLDEQLQEQLPHLREGYLLQLMHKRLHTSDEEVLLKRMERLGWTVRNTSFTVLVIQWLGFNKTNDLHSQGSHEIMASAVVHAVTQLVKKRHEHSEMMNLQSGTVGILLMYPDFKSEKWIKEQMYQLADEVSSLVSSSFQLEVTASLGRVTFNVAQLPQVLEEAMGVLKFRDLTDTNQILDANHYTRQESVPIRYPFALETELIDAVRTAREKEAIELLESFCQELARHAGKQFLFQQGMLQLFGNLQFGFLKAGFPPPFQESAAELYEQLAQMKEPHEVIEWFSDCVIRPYIQEIREASQLQSNKLKDTVDQIIVLIQEKYNTEISLEMCAELYGIHALTLSKWFKKATGTTFIDYLTAIRLDKSKWLLANTNSKINDIAQLVGYQPTYFNRLFKRHEGLTPSQYRDKYKNV</sequence>
<dbReference type="Gene3D" id="1.10.10.60">
    <property type="entry name" value="Homeodomain-like"/>
    <property type="match status" value="2"/>
</dbReference>
<reference evidence="6" key="1">
    <citation type="submission" date="2020-03" db="EMBL/GenBank/DDBJ databases">
        <title>Draft sequencing of Paenibacilllus sp. S3N08.</title>
        <authorList>
            <person name="Kim D.-U."/>
        </authorList>
    </citation>
    <scope>NUCLEOTIDE SEQUENCE</scope>
    <source>
        <strain evidence="6">S3N08</strain>
    </source>
</reference>
<dbReference type="SUPFAM" id="SSF46689">
    <property type="entry name" value="Homeodomain-like"/>
    <property type="match status" value="2"/>
</dbReference>
<organism evidence="6 7">
    <name type="scientific">Paenibacillus agricola</name>
    <dbReference type="NCBI Taxonomy" id="2716264"/>
    <lineage>
        <taxon>Bacteria</taxon>
        <taxon>Bacillati</taxon>
        <taxon>Bacillota</taxon>
        <taxon>Bacilli</taxon>
        <taxon>Bacillales</taxon>
        <taxon>Paenibacillaceae</taxon>
        <taxon>Paenibacillus</taxon>
    </lineage>
</organism>
<evidence type="ECO:0000256" key="4">
    <source>
        <dbReference type="SAM" id="Phobius"/>
    </source>
</evidence>
<dbReference type="PROSITE" id="PS00041">
    <property type="entry name" value="HTH_ARAC_FAMILY_1"/>
    <property type="match status" value="1"/>
</dbReference>
<keyword evidence="1" id="KW-0805">Transcription regulation</keyword>
<keyword evidence="4" id="KW-0812">Transmembrane</keyword>
<comment type="caution">
    <text evidence="6">The sequence shown here is derived from an EMBL/GenBank/DDBJ whole genome shotgun (WGS) entry which is preliminary data.</text>
</comment>